<evidence type="ECO:0000256" key="1">
    <source>
        <dbReference type="SAM" id="Coils"/>
    </source>
</evidence>
<protein>
    <submittedName>
        <fullName evidence="3">Uncharacterized protein</fullName>
    </submittedName>
</protein>
<proteinExistence type="predicted"/>
<evidence type="ECO:0000313" key="3">
    <source>
        <dbReference type="EMBL" id="CAB4153683.1"/>
    </source>
</evidence>
<feature type="region of interest" description="Disordered" evidence="2">
    <location>
        <begin position="540"/>
        <end position="566"/>
    </location>
</feature>
<keyword evidence="1" id="KW-0175">Coiled coil</keyword>
<accession>A0A6J5N978</accession>
<reference evidence="3" key="1">
    <citation type="submission" date="2020-04" db="EMBL/GenBank/DDBJ databases">
        <authorList>
            <person name="Chiriac C."/>
            <person name="Salcher M."/>
            <person name="Ghai R."/>
            <person name="Kavagutti S V."/>
        </authorList>
    </citation>
    <scope>NUCLEOTIDE SEQUENCE</scope>
</reference>
<feature type="coiled-coil region" evidence="1">
    <location>
        <begin position="327"/>
        <end position="384"/>
    </location>
</feature>
<dbReference type="EMBL" id="LR796606">
    <property type="protein sequence ID" value="CAB4153683.1"/>
    <property type="molecule type" value="Genomic_DNA"/>
</dbReference>
<name>A0A6J5N978_9CAUD</name>
<sequence length="613" mass="66765">MAEKKTIELEIKTDSVKSLKTQLREAQQEVQALSDKFGATSEAAVKAARKAAELKDKIGDAKALTDAFNPDAKFQALTSSLSGVAAGFGAVQGAMGLMGGESAELQKTLLKVQSAMALSQSLQQLGQARDSFKQLGAVIKNVFSGVKGAIAASGIGLLLIALGTLYNYWDDIKGAIGGVSAEQEKLNVKVAKNLEIENEKLSKISDQDNVLKLQGKSEKEILALKIKQVDAVILATEAQIEQDKITRESQIAAAKRNHDYLKGFIDFITLPTKKLTEYFAKFVNMSSDVLAKIGIDIDKFDLKAIDEAFNKTNDKLASYIFDVGDTKAEADKIIKEHEKTLTKLKNDKAGFQLEIQKIDKEASNKTKEKNNKDLEDELERRRKSTEDILDLETDLLIKKRLDDEKEKERKDKLFQDNIKRAQDETKKMVEINEQDLKNKQKHQERVERLRKQDLDLVSNGFKLIGDFTDLMGKRTEKERRRAFKIKKAADLASAAIDGTKAVLSTYADTPGGPIIKGVAAGIAGAFSAIQIAKISKQQFDGGGASGGGGGTNSSTPSTPNPSSGVIAPKFNVVGASANQLNTLQQQPIQAYVVSGDVTSAQSLDRNRIKNATL</sequence>
<feature type="compositionally biased region" description="Low complexity" evidence="2">
    <location>
        <begin position="552"/>
        <end position="564"/>
    </location>
</feature>
<feature type="compositionally biased region" description="Gly residues" evidence="2">
    <location>
        <begin position="540"/>
        <end position="551"/>
    </location>
</feature>
<organism evidence="3">
    <name type="scientific">uncultured Caudovirales phage</name>
    <dbReference type="NCBI Taxonomy" id="2100421"/>
    <lineage>
        <taxon>Viruses</taxon>
        <taxon>Duplodnaviria</taxon>
        <taxon>Heunggongvirae</taxon>
        <taxon>Uroviricota</taxon>
        <taxon>Caudoviricetes</taxon>
        <taxon>Peduoviridae</taxon>
        <taxon>Maltschvirus</taxon>
        <taxon>Maltschvirus maltsch</taxon>
    </lineage>
</organism>
<evidence type="ECO:0000256" key="2">
    <source>
        <dbReference type="SAM" id="MobiDB-lite"/>
    </source>
</evidence>
<feature type="coiled-coil region" evidence="1">
    <location>
        <begin position="9"/>
        <end position="43"/>
    </location>
</feature>
<gene>
    <name evidence="3" type="ORF">UFOVP627_35</name>
</gene>